<keyword evidence="3" id="KW-1185">Reference proteome</keyword>
<name>A0AAW1HNN2_SAPOF</name>
<evidence type="ECO:0000259" key="1">
    <source>
        <dbReference type="Pfam" id="PF22936"/>
    </source>
</evidence>
<organism evidence="2 3">
    <name type="scientific">Saponaria officinalis</name>
    <name type="common">Common soapwort</name>
    <name type="synonym">Lychnis saponaria</name>
    <dbReference type="NCBI Taxonomy" id="3572"/>
    <lineage>
        <taxon>Eukaryota</taxon>
        <taxon>Viridiplantae</taxon>
        <taxon>Streptophyta</taxon>
        <taxon>Embryophyta</taxon>
        <taxon>Tracheophyta</taxon>
        <taxon>Spermatophyta</taxon>
        <taxon>Magnoliopsida</taxon>
        <taxon>eudicotyledons</taxon>
        <taxon>Gunneridae</taxon>
        <taxon>Pentapetalae</taxon>
        <taxon>Caryophyllales</taxon>
        <taxon>Caryophyllaceae</taxon>
        <taxon>Caryophylleae</taxon>
        <taxon>Saponaria</taxon>
    </lineage>
</organism>
<protein>
    <recommendedName>
        <fullName evidence="1">Retrovirus-related Pol polyprotein from transposon TNT 1-94-like beta-barrel domain-containing protein</fullName>
    </recommendedName>
</protein>
<proteinExistence type="predicted"/>
<reference evidence="2" key="1">
    <citation type="submission" date="2024-03" db="EMBL/GenBank/DDBJ databases">
        <title>WGS assembly of Saponaria officinalis var. Norfolk2.</title>
        <authorList>
            <person name="Jenkins J."/>
            <person name="Shu S."/>
            <person name="Grimwood J."/>
            <person name="Barry K."/>
            <person name="Goodstein D."/>
            <person name="Schmutz J."/>
            <person name="Leebens-Mack J."/>
            <person name="Osbourn A."/>
        </authorList>
    </citation>
    <scope>NUCLEOTIDE SEQUENCE [LARGE SCALE GENOMIC DNA]</scope>
    <source>
        <strain evidence="2">JIC</strain>
    </source>
</reference>
<accession>A0AAW1HNN2</accession>
<dbReference type="Proteomes" id="UP001443914">
    <property type="component" value="Unassembled WGS sequence"/>
</dbReference>
<evidence type="ECO:0000313" key="2">
    <source>
        <dbReference type="EMBL" id="KAK9677429.1"/>
    </source>
</evidence>
<feature type="domain" description="Retrovirus-related Pol polyprotein from transposon TNT 1-94-like beta-barrel" evidence="1">
    <location>
        <begin position="48"/>
        <end position="124"/>
    </location>
</feature>
<dbReference type="InterPro" id="IPR054722">
    <property type="entry name" value="PolX-like_BBD"/>
</dbReference>
<comment type="caution">
    <text evidence="2">The sequence shown here is derived from an EMBL/GenBank/DDBJ whole genome shotgun (WGS) entry which is preliminary data.</text>
</comment>
<gene>
    <name evidence="2" type="ORF">RND81_11G142700</name>
</gene>
<dbReference type="Pfam" id="PF22936">
    <property type="entry name" value="Pol_BBD"/>
    <property type="match status" value="1"/>
</dbReference>
<dbReference type="EMBL" id="JBDFQZ010000011">
    <property type="protein sequence ID" value="KAK9677429.1"/>
    <property type="molecule type" value="Genomic_DNA"/>
</dbReference>
<sequence>MQQVMQAFSDKSPVVDSSSQQYHSINSAGTFVSSSAFSVSTSDNMCDWIVDTGVSDHMTSHMSLMTDVHTLHKPVLVALPDGTIKVVHTVGTVVLPDFISLQHVLYVPDFKQNLLSVGRLIENGNVSVVFLKSQCLFQDLSGSEMLATAKRSGALYIYTSAPVFDNKTLRTRTLCSVSCNNVFDVHLLHARLGHTSLDKLKHISCIPLKEMKDFFFL</sequence>
<dbReference type="AlphaFoldDB" id="A0AAW1HNN2"/>
<evidence type="ECO:0000313" key="3">
    <source>
        <dbReference type="Proteomes" id="UP001443914"/>
    </source>
</evidence>